<comment type="caution">
    <text evidence="1">The sequence shown here is derived from an EMBL/GenBank/DDBJ whole genome shotgun (WGS) entry which is preliminary data.</text>
</comment>
<accession>A0A939D6B5</accession>
<dbReference type="InterPro" id="IPR012347">
    <property type="entry name" value="Ferritin-like"/>
</dbReference>
<dbReference type="RefSeq" id="WP_206580650.1">
    <property type="nucleotide sequence ID" value="NZ_JAFJZZ010000001.1"/>
</dbReference>
<gene>
    <name evidence="1" type="ORF">JYB65_00605</name>
</gene>
<sequence>MKMTTEDYLKKALLDTQERVRDFMDISYEVKNPEVKQFLREYAATEGLHAQELKDYLETGKVR</sequence>
<evidence type="ECO:0000313" key="1">
    <source>
        <dbReference type="EMBL" id="MBN7771860.1"/>
    </source>
</evidence>
<evidence type="ECO:0008006" key="3">
    <source>
        <dbReference type="Google" id="ProtNLM"/>
    </source>
</evidence>
<keyword evidence="2" id="KW-1185">Reference proteome</keyword>
<dbReference type="AlphaFoldDB" id="A0A939D6B5"/>
<organism evidence="1 2">
    <name type="scientific">Clostridium aminobutyricum</name>
    <dbReference type="NCBI Taxonomy" id="33953"/>
    <lineage>
        <taxon>Bacteria</taxon>
        <taxon>Bacillati</taxon>
        <taxon>Bacillota</taxon>
        <taxon>Clostridia</taxon>
        <taxon>Eubacteriales</taxon>
        <taxon>Clostridiaceae</taxon>
        <taxon>Clostridium</taxon>
    </lineage>
</organism>
<dbReference type="EMBL" id="JAFJZZ010000001">
    <property type="protein sequence ID" value="MBN7771860.1"/>
    <property type="molecule type" value="Genomic_DNA"/>
</dbReference>
<protein>
    <recommendedName>
        <fullName evidence="3">Rubrerythrin diiron-binding domain-containing protein</fullName>
    </recommendedName>
</protein>
<name>A0A939D6B5_CLOAM</name>
<dbReference type="InterPro" id="IPR009078">
    <property type="entry name" value="Ferritin-like_SF"/>
</dbReference>
<reference evidence="1" key="1">
    <citation type="submission" date="2021-02" db="EMBL/GenBank/DDBJ databases">
        <title>Abyssanaerobacter marinus gen.nov., sp., nov, anaerobic bacterium isolated from the Onnuri vent field of Indian Ocean and suggestion of Mogibacteriaceae fam. nov., and proposal of reclassification of ambiguous this family's genus member.</title>
        <authorList>
            <person name="Kim Y.J."/>
            <person name="Yang J.-A."/>
        </authorList>
    </citation>
    <scope>NUCLEOTIDE SEQUENCE</scope>
    <source>
        <strain evidence="1">DSM 2634</strain>
    </source>
</reference>
<dbReference type="Gene3D" id="1.20.1260.10">
    <property type="match status" value="1"/>
</dbReference>
<proteinExistence type="predicted"/>
<evidence type="ECO:0000313" key="2">
    <source>
        <dbReference type="Proteomes" id="UP000664545"/>
    </source>
</evidence>
<dbReference type="Proteomes" id="UP000664545">
    <property type="component" value="Unassembled WGS sequence"/>
</dbReference>
<dbReference type="SUPFAM" id="SSF47240">
    <property type="entry name" value="Ferritin-like"/>
    <property type="match status" value="1"/>
</dbReference>